<gene>
    <name evidence="2" type="ordered locus">Npun_R2217</name>
</gene>
<reference evidence="3" key="1">
    <citation type="submission" date="2008-04" db="EMBL/GenBank/DDBJ databases">
        <title>Complete sequence of chromosome of Nostoc punctiforme ATCC 29133.</title>
        <authorList>
            <consortium name="US DOE Joint Genome Institute"/>
            <person name="Copeland A."/>
            <person name="Lucas S."/>
            <person name="Lapidus A."/>
            <person name="Glavina del Rio T."/>
            <person name="Dalin E."/>
            <person name="Tice H."/>
            <person name="Pitluck S."/>
            <person name="Chain P."/>
            <person name="Malfatti S."/>
            <person name="Shin M."/>
            <person name="Vergez L."/>
            <person name="Schmutz J."/>
            <person name="Larimer F."/>
            <person name="Land M."/>
            <person name="Hauser L."/>
            <person name="Kyrpides N."/>
            <person name="Kim E."/>
            <person name="Meeks J.C."/>
            <person name="Elhai J."/>
            <person name="Campbell E.L."/>
            <person name="Thiel T."/>
            <person name="Longmire J."/>
            <person name="Potts M."/>
            <person name="Atlas R."/>
        </authorList>
    </citation>
    <scope>NUCLEOTIDE SEQUENCE [LARGE SCALE GENOMIC DNA]</scope>
    <source>
        <strain evidence="3">ATCC 29133 / PCC 73102</strain>
    </source>
</reference>
<proteinExistence type="predicted"/>
<dbReference type="RefSeq" id="WP_012408814.1">
    <property type="nucleotide sequence ID" value="NC_010628.1"/>
</dbReference>
<dbReference type="InterPro" id="IPR007560">
    <property type="entry name" value="Restrct_endonuc_IV_Mrr"/>
</dbReference>
<protein>
    <submittedName>
        <fullName evidence="2">Restriction endonuclease</fullName>
    </submittedName>
</protein>
<keyword evidence="3" id="KW-1185">Reference proteome</keyword>
<evidence type="ECO:0000313" key="2">
    <source>
        <dbReference type="EMBL" id="ACC80813.1"/>
    </source>
</evidence>
<dbReference type="InterPro" id="IPR052906">
    <property type="entry name" value="Type_IV_Methyl-Rstrct_Enzyme"/>
</dbReference>
<dbReference type="Pfam" id="PF04471">
    <property type="entry name" value="Mrr_cat"/>
    <property type="match status" value="1"/>
</dbReference>
<dbReference type="SUPFAM" id="SSF52980">
    <property type="entry name" value="Restriction endonuclease-like"/>
    <property type="match status" value="1"/>
</dbReference>
<dbReference type="STRING" id="63737.Npun_R2217"/>
<reference evidence="2 3" key="2">
    <citation type="journal article" date="2013" name="Plant Physiol.">
        <title>A Nostoc punctiforme Sugar Transporter Necessary to Establish a Cyanobacterium-Plant Symbiosis.</title>
        <authorList>
            <person name="Ekman M."/>
            <person name="Picossi S."/>
            <person name="Campbell E.L."/>
            <person name="Meeks J.C."/>
            <person name="Flores E."/>
        </authorList>
    </citation>
    <scope>NUCLEOTIDE SEQUENCE [LARGE SCALE GENOMIC DNA]</scope>
    <source>
        <strain evidence="3">ATCC 29133 / PCC 73102</strain>
    </source>
</reference>
<accession>B2J6B3</accession>
<dbReference type="GO" id="GO:0009307">
    <property type="term" value="P:DNA restriction-modification system"/>
    <property type="evidence" value="ECO:0007669"/>
    <property type="project" value="InterPro"/>
</dbReference>
<dbReference type="eggNOG" id="COG1715">
    <property type="taxonomic scope" value="Bacteria"/>
</dbReference>
<dbReference type="EnsemblBacteria" id="ACC80813">
    <property type="protein sequence ID" value="ACC80813"/>
    <property type="gene ID" value="Npun_R2217"/>
</dbReference>
<dbReference type="GO" id="GO:0003677">
    <property type="term" value="F:DNA binding"/>
    <property type="evidence" value="ECO:0007669"/>
    <property type="project" value="InterPro"/>
</dbReference>
<dbReference type="Gene3D" id="3.40.1350.10">
    <property type="match status" value="1"/>
</dbReference>
<dbReference type="OrthoDB" id="516797at2"/>
<dbReference type="EMBL" id="CP001037">
    <property type="protein sequence ID" value="ACC80813.1"/>
    <property type="molecule type" value="Genomic_DNA"/>
</dbReference>
<dbReference type="KEGG" id="npu:Npun_R2217"/>
<dbReference type="InterPro" id="IPR011335">
    <property type="entry name" value="Restrct_endonuc-II-like"/>
</dbReference>
<evidence type="ECO:0000259" key="1">
    <source>
        <dbReference type="Pfam" id="PF04471"/>
    </source>
</evidence>
<evidence type="ECO:0000313" key="3">
    <source>
        <dbReference type="Proteomes" id="UP000001191"/>
    </source>
</evidence>
<dbReference type="Proteomes" id="UP000001191">
    <property type="component" value="Chromosome"/>
</dbReference>
<dbReference type="PANTHER" id="PTHR30015:SF7">
    <property type="entry name" value="TYPE IV METHYL-DIRECTED RESTRICTION ENZYME ECOKMRR"/>
    <property type="match status" value="1"/>
</dbReference>
<keyword evidence="2" id="KW-0378">Hydrolase</keyword>
<keyword evidence="2" id="KW-0540">Nuclease</keyword>
<dbReference type="InterPro" id="IPR011856">
    <property type="entry name" value="tRNA_endonuc-like_dom_sf"/>
</dbReference>
<dbReference type="GO" id="GO:0015666">
    <property type="term" value="F:restriction endodeoxyribonuclease activity"/>
    <property type="evidence" value="ECO:0007669"/>
    <property type="project" value="TreeGrafter"/>
</dbReference>
<dbReference type="PANTHER" id="PTHR30015">
    <property type="entry name" value="MRR RESTRICTION SYSTEM PROTEIN"/>
    <property type="match status" value="1"/>
</dbReference>
<sequence>MVKFSSHIDQEKHKYVEITASFAVDPEISDQFDLMLGFHPYEKRILDEDEDNIPIEVLRFLRRSDLLNLENPCNREKMALLWLKLFPEINSMIKLKYDDMLHNLWQKCLENTQILQLAYAFYPSNLYSENGTENYRINHWTRDTAANIQQEITESSNADSRTLGKLLWTLPFNADCQLGKLVEEKAGLSKQLKKRVGITKLSPGLLCNYFLRRNILMENLLDPHQFEDFISAIFVEEGWTVERMKKTRDGGKDIIARQEIDGVPTVAYVQVKRQLNPVGEPKVKEFVATLAGDKIDKGFFVTTSYFTEPAKRWLKDKGASLATIETIDRQSLETKMQRIANREIAAYLMQS</sequence>
<keyword evidence="2" id="KW-0255">Endonuclease</keyword>
<name>B2J6B3_NOSP7</name>
<dbReference type="HOGENOM" id="CLU_789494_0_0_3"/>
<feature type="domain" description="Restriction endonuclease type IV Mrr" evidence="1">
    <location>
        <begin position="221"/>
        <end position="332"/>
    </location>
</feature>
<organism evidence="2 3">
    <name type="scientific">Nostoc punctiforme (strain ATCC 29133 / PCC 73102)</name>
    <dbReference type="NCBI Taxonomy" id="63737"/>
    <lineage>
        <taxon>Bacteria</taxon>
        <taxon>Bacillati</taxon>
        <taxon>Cyanobacteriota</taxon>
        <taxon>Cyanophyceae</taxon>
        <taxon>Nostocales</taxon>
        <taxon>Nostocaceae</taxon>
        <taxon>Nostoc</taxon>
    </lineage>
</organism>
<dbReference type="AlphaFoldDB" id="B2J6B3"/>